<protein>
    <submittedName>
        <fullName evidence="1">Uncharacterized protein</fullName>
    </submittedName>
</protein>
<evidence type="ECO:0000313" key="1">
    <source>
        <dbReference type="EMBL" id="SVC61141.1"/>
    </source>
</evidence>
<organism evidence="1">
    <name type="scientific">marine metagenome</name>
    <dbReference type="NCBI Taxonomy" id="408172"/>
    <lineage>
        <taxon>unclassified sequences</taxon>
        <taxon>metagenomes</taxon>
        <taxon>ecological metagenomes</taxon>
    </lineage>
</organism>
<gene>
    <name evidence="1" type="ORF">METZ01_LOCUS313995</name>
</gene>
<proteinExistence type="predicted"/>
<accession>A0A382NNH6</accession>
<reference evidence="1" key="1">
    <citation type="submission" date="2018-05" db="EMBL/GenBank/DDBJ databases">
        <authorList>
            <person name="Lanie J.A."/>
            <person name="Ng W.-L."/>
            <person name="Kazmierczak K.M."/>
            <person name="Andrzejewski T.M."/>
            <person name="Davidsen T.M."/>
            <person name="Wayne K.J."/>
            <person name="Tettelin H."/>
            <person name="Glass J.I."/>
            <person name="Rusch D."/>
            <person name="Podicherti R."/>
            <person name="Tsui H.-C.T."/>
            <person name="Winkler M.E."/>
        </authorList>
    </citation>
    <scope>NUCLEOTIDE SEQUENCE</scope>
</reference>
<dbReference type="AlphaFoldDB" id="A0A382NNH6"/>
<name>A0A382NNH6_9ZZZZ</name>
<sequence length="137" mass="16318">MSIIEFNFKDKVNNTQTNNLCKVKNCPNKHRCKKLTCKYCKKYGHGISCCFKLLRKKKQKNNYSIENYTLTDNFLPVEKQQEFYSMMKNKHGNYPISVSHTKNRYASHETNINRHNHQTKVIMSISENTTITYEKKR</sequence>
<dbReference type="EMBL" id="UINC01100804">
    <property type="protein sequence ID" value="SVC61141.1"/>
    <property type="molecule type" value="Genomic_DNA"/>
</dbReference>